<dbReference type="eggNOG" id="KOG0654">
    <property type="taxonomic scope" value="Eukaryota"/>
</dbReference>
<dbReference type="Pfam" id="PF00134">
    <property type="entry name" value="Cyclin_N"/>
    <property type="match status" value="1"/>
</dbReference>
<reference evidence="8 9" key="2">
    <citation type="journal article" date="2007" name="BMC Biol.">
        <title>A 100%-complete sequence reveals unusually simple genomic features in the hot-spring red alga Cyanidioschyzon merolae.</title>
        <authorList>
            <person name="Nozaki H."/>
            <person name="Takano H."/>
            <person name="Misumi O."/>
            <person name="Terasawa K."/>
            <person name="Matsuzaki M."/>
            <person name="Maruyama S."/>
            <person name="Nishida K."/>
            <person name="Yagisawa F."/>
            <person name="Yoshida Y."/>
            <person name="Fujiwara T."/>
            <person name="Takio S."/>
            <person name="Tamura K."/>
            <person name="Chung S.J."/>
            <person name="Nakamura S."/>
            <person name="Kuroiwa H."/>
            <person name="Tanaka K."/>
            <person name="Sato N."/>
            <person name="Kuroiwa T."/>
        </authorList>
    </citation>
    <scope>NUCLEOTIDE SEQUENCE [LARGE SCALE GENOMIC DNA]</scope>
    <source>
        <strain evidence="8 9">10D</strain>
    </source>
</reference>
<evidence type="ECO:0000256" key="1">
    <source>
        <dbReference type="ARBA" id="ARBA00022618"/>
    </source>
</evidence>
<dbReference type="GO" id="GO:0051301">
    <property type="term" value="P:cell division"/>
    <property type="evidence" value="ECO:0007669"/>
    <property type="project" value="UniProtKB-KW"/>
</dbReference>
<keyword evidence="2 4" id="KW-0195">Cyclin</keyword>
<dbReference type="Proteomes" id="UP000007014">
    <property type="component" value="Chromosome 9"/>
</dbReference>
<evidence type="ECO:0000259" key="7">
    <source>
        <dbReference type="SMART" id="SM01332"/>
    </source>
</evidence>
<dbReference type="Gramene" id="CMI203CT">
    <property type="protein sequence ID" value="CMI203CT"/>
    <property type="gene ID" value="CMI203C"/>
</dbReference>
<dbReference type="Pfam" id="PF02984">
    <property type="entry name" value="Cyclin_C"/>
    <property type="match status" value="1"/>
</dbReference>
<gene>
    <name evidence="8" type="ORF">CYME_CMI203C</name>
</gene>
<evidence type="ECO:0000313" key="9">
    <source>
        <dbReference type="Proteomes" id="UP000007014"/>
    </source>
</evidence>
<dbReference type="InterPro" id="IPR036915">
    <property type="entry name" value="Cyclin-like_sf"/>
</dbReference>
<evidence type="ECO:0000259" key="6">
    <source>
        <dbReference type="SMART" id="SM00385"/>
    </source>
</evidence>
<dbReference type="OrthoDB" id="5590282at2759"/>
<dbReference type="InterPro" id="IPR039361">
    <property type="entry name" value="Cyclin"/>
</dbReference>
<proteinExistence type="inferred from homology"/>
<feature type="region of interest" description="Disordered" evidence="5">
    <location>
        <begin position="1"/>
        <end position="86"/>
    </location>
</feature>
<keyword evidence="3" id="KW-0131">Cell cycle</keyword>
<evidence type="ECO:0000313" key="8">
    <source>
        <dbReference type="EMBL" id="BAM80075.1"/>
    </source>
</evidence>
<dbReference type="InterPro" id="IPR048258">
    <property type="entry name" value="Cyclins_cyclin-box"/>
</dbReference>
<evidence type="ECO:0000256" key="5">
    <source>
        <dbReference type="SAM" id="MobiDB-lite"/>
    </source>
</evidence>
<name>M1V554_CYAM1</name>
<reference evidence="8 9" key="1">
    <citation type="journal article" date="2004" name="Nature">
        <title>Genome sequence of the ultrasmall unicellular red alga Cyanidioschyzon merolae 10D.</title>
        <authorList>
            <person name="Matsuzaki M."/>
            <person name="Misumi O."/>
            <person name="Shin-i T."/>
            <person name="Maruyama S."/>
            <person name="Takahara M."/>
            <person name="Miyagishima S."/>
            <person name="Mori T."/>
            <person name="Nishida K."/>
            <person name="Yagisawa F."/>
            <person name="Nishida K."/>
            <person name="Yoshida Y."/>
            <person name="Nishimura Y."/>
            <person name="Nakao S."/>
            <person name="Kobayashi T."/>
            <person name="Momoyama Y."/>
            <person name="Higashiyama T."/>
            <person name="Minoda A."/>
            <person name="Sano M."/>
            <person name="Nomoto H."/>
            <person name="Oishi K."/>
            <person name="Hayashi H."/>
            <person name="Ohta F."/>
            <person name="Nishizaka S."/>
            <person name="Haga S."/>
            <person name="Miura S."/>
            <person name="Morishita T."/>
            <person name="Kabeya Y."/>
            <person name="Terasawa K."/>
            <person name="Suzuki Y."/>
            <person name="Ishii Y."/>
            <person name="Asakawa S."/>
            <person name="Takano H."/>
            <person name="Ohta N."/>
            <person name="Kuroiwa H."/>
            <person name="Tanaka K."/>
            <person name="Shimizu N."/>
            <person name="Sugano S."/>
            <person name="Sato N."/>
            <person name="Nozaki H."/>
            <person name="Ogasawara N."/>
            <person name="Kohara Y."/>
            <person name="Kuroiwa T."/>
        </authorList>
    </citation>
    <scope>NUCLEOTIDE SEQUENCE [LARGE SCALE GENOMIC DNA]</scope>
    <source>
        <strain evidence="8 9">10D</strain>
    </source>
</reference>
<keyword evidence="9" id="KW-1185">Reference proteome</keyword>
<dbReference type="CDD" id="cd20537">
    <property type="entry name" value="CYCLIN_CCNO-like_rpt2"/>
    <property type="match status" value="1"/>
</dbReference>
<dbReference type="GeneID" id="16993664"/>
<feature type="compositionally biased region" description="Low complexity" evidence="5">
    <location>
        <begin position="46"/>
        <end position="55"/>
    </location>
</feature>
<dbReference type="PROSITE" id="PS00292">
    <property type="entry name" value="CYCLINS"/>
    <property type="match status" value="1"/>
</dbReference>
<dbReference type="SUPFAM" id="SSF47954">
    <property type="entry name" value="Cyclin-like"/>
    <property type="match status" value="2"/>
</dbReference>
<dbReference type="SMART" id="SM00385">
    <property type="entry name" value="CYCLIN"/>
    <property type="match status" value="2"/>
</dbReference>
<protein>
    <submittedName>
        <fullName evidence="8">Probable mitotic cyclin a2-type</fullName>
    </submittedName>
</protein>
<dbReference type="PANTHER" id="PTHR10177">
    <property type="entry name" value="CYCLINS"/>
    <property type="match status" value="1"/>
</dbReference>
<accession>M1V554</accession>
<dbReference type="KEGG" id="cme:CYME_CMI203C"/>
<keyword evidence="1" id="KW-0132">Cell division</keyword>
<evidence type="ECO:0000256" key="3">
    <source>
        <dbReference type="ARBA" id="ARBA00023306"/>
    </source>
</evidence>
<feature type="domain" description="Cyclin-like" evidence="6">
    <location>
        <begin position="354"/>
        <end position="437"/>
    </location>
</feature>
<dbReference type="HOGENOM" id="CLU_552509_0_0_1"/>
<feature type="compositionally biased region" description="Polar residues" evidence="5">
    <location>
        <begin position="69"/>
        <end position="82"/>
    </location>
</feature>
<feature type="domain" description="Cyclin-like" evidence="6">
    <location>
        <begin position="257"/>
        <end position="341"/>
    </location>
</feature>
<feature type="domain" description="Cyclin C-terminal" evidence="7">
    <location>
        <begin position="350"/>
        <end position="481"/>
    </location>
</feature>
<dbReference type="RefSeq" id="XP_005536361.1">
    <property type="nucleotide sequence ID" value="XM_005536304.1"/>
</dbReference>
<comment type="similarity">
    <text evidence="4">Belongs to the cyclin family.</text>
</comment>
<dbReference type="SMART" id="SM01332">
    <property type="entry name" value="Cyclin_C"/>
    <property type="match status" value="1"/>
</dbReference>
<dbReference type="InterPro" id="IPR004367">
    <property type="entry name" value="Cyclin_C-dom"/>
</dbReference>
<dbReference type="STRING" id="280699.M1V554"/>
<dbReference type="Gene3D" id="1.10.472.10">
    <property type="entry name" value="Cyclin-like"/>
    <property type="match status" value="2"/>
</dbReference>
<sequence length="494" mass="54861">MQSLRSGREPRRGRASRRAIDPPVPRRDIASTNQPPRRGGVESTCPPSASARAPSLSHGSRVSIEASKTECTGTEPNASWSGIPSLLPQPDAPYARWRKRTEAIRISTQEYVSCEKDGSVRLGAGTELAMQATCETRVAERADLEVSQPSTVLSQVRCPRRSLSTSCPHAACARLRQGSYSPMINALFAAEKAASDPLSDPAELHLTNMAIHCCAEETDEIYETLHELESRRRPRLDYIEAIQEPHINARMRAILVDWLAEVASEFQLSTETLHLSVCYLDRYLSLQPVSREVLQLVGMTCMLVAAKVEEITVPLLDDFVFISAETYSRAQVKVMETQLLQGLNFELCDVTALPFWRRYAGLAGLDREHASLALFLCELALVDYPLCVRILPSFRAAAAVWIASRMSWPESLSQALHGIQDPRQSSEIQFAAARMIKLWQKALTADRLEIDPVPNDALQLRSIVEKYGSEAWCTVARTPPADVAFMLSENPFGR</sequence>
<dbReference type="InterPro" id="IPR006671">
    <property type="entry name" value="Cyclin_N"/>
</dbReference>
<feature type="compositionally biased region" description="Basic and acidic residues" evidence="5">
    <location>
        <begin position="1"/>
        <end position="29"/>
    </location>
</feature>
<dbReference type="InterPro" id="IPR013763">
    <property type="entry name" value="Cyclin-like_dom"/>
</dbReference>
<dbReference type="EMBL" id="AP006491">
    <property type="protein sequence ID" value="BAM80075.1"/>
    <property type="molecule type" value="Genomic_DNA"/>
</dbReference>
<evidence type="ECO:0000256" key="2">
    <source>
        <dbReference type="ARBA" id="ARBA00023127"/>
    </source>
</evidence>
<evidence type="ECO:0000256" key="4">
    <source>
        <dbReference type="RuleBase" id="RU000383"/>
    </source>
</evidence>
<organism evidence="8 9">
    <name type="scientific">Cyanidioschyzon merolae (strain NIES-3377 / 10D)</name>
    <name type="common">Unicellular red alga</name>
    <dbReference type="NCBI Taxonomy" id="280699"/>
    <lineage>
        <taxon>Eukaryota</taxon>
        <taxon>Rhodophyta</taxon>
        <taxon>Bangiophyceae</taxon>
        <taxon>Cyanidiales</taxon>
        <taxon>Cyanidiaceae</taxon>
        <taxon>Cyanidioschyzon</taxon>
    </lineage>
</organism>
<dbReference type="AlphaFoldDB" id="M1V554"/>
<dbReference type="FunFam" id="1.10.472.10:FF:000001">
    <property type="entry name" value="G2/mitotic-specific cyclin"/>
    <property type="match status" value="1"/>
</dbReference>